<dbReference type="AlphaFoldDB" id="A0A0D2IE71"/>
<dbReference type="GeneID" id="27696584"/>
<feature type="transmembrane region" description="Helical" evidence="1">
    <location>
        <begin position="100"/>
        <end position="119"/>
    </location>
</feature>
<dbReference type="PANTHER" id="PTHR34502:SF5">
    <property type="entry name" value="DUF6594 DOMAIN-CONTAINING PROTEIN"/>
    <property type="match status" value="1"/>
</dbReference>
<keyword evidence="1" id="KW-0812">Transmembrane</keyword>
<dbReference type="PANTHER" id="PTHR34502">
    <property type="entry name" value="DUF6594 DOMAIN-CONTAINING PROTEIN-RELATED"/>
    <property type="match status" value="1"/>
</dbReference>
<dbReference type="VEuPathDB" id="FungiDB:Z519_03656"/>
<dbReference type="Proteomes" id="UP000053789">
    <property type="component" value="Unassembled WGS sequence"/>
</dbReference>
<reference evidence="3" key="1">
    <citation type="submission" date="2015-01" db="EMBL/GenBank/DDBJ databases">
        <title>The Genome Sequence of Cladophialophora bantiana CBS 173.52.</title>
        <authorList>
            <consortium name="The Broad Institute Genomics Platform"/>
            <person name="Cuomo C."/>
            <person name="de Hoog S."/>
            <person name="Gorbushina A."/>
            <person name="Stielow B."/>
            <person name="Teixiera M."/>
            <person name="Abouelleil A."/>
            <person name="Chapman S.B."/>
            <person name="Priest M."/>
            <person name="Young S.K."/>
            <person name="Wortman J."/>
            <person name="Nusbaum C."/>
            <person name="Birren B."/>
        </authorList>
    </citation>
    <scope>NUCLEOTIDE SEQUENCE [LARGE SCALE GENOMIC DNA]</scope>
    <source>
        <strain evidence="3">CBS 173.52</strain>
    </source>
</reference>
<evidence type="ECO:0000313" key="3">
    <source>
        <dbReference type="EMBL" id="KIW95074.1"/>
    </source>
</evidence>
<feature type="transmembrane region" description="Helical" evidence="1">
    <location>
        <begin position="125"/>
        <end position="144"/>
    </location>
</feature>
<organism evidence="3 4">
    <name type="scientific">Cladophialophora bantiana (strain ATCC 10958 / CBS 173.52 / CDC B-1940 / NIH 8579)</name>
    <name type="common">Xylohypha bantiana</name>
    <dbReference type="NCBI Taxonomy" id="1442370"/>
    <lineage>
        <taxon>Eukaryota</taxon>
        <taxon>Fungi</taxon>
        <taxon>Dikarya</taxon>
        <taxon>Ascomycota</taxon>
        <taxon>Pezizomycotina</taxon>
        <taxon>Eurotiomycetes</taxon>
        <taxon>Chaetothyriomycetidae</taxon>
        <taxon>Chaetothyriales</taxon>
        <taxon>Herpotrichiellaceae</taxon>
        <taxon>Cladophialophora</taxon>
    </lineage>
</organism>
<dbReference type="EMBL" id="KN846984">
    <property type="protein sequence ID" value="KIW95074.1"/>
    <property type="molecule type" value="Genomic_DNA"/>
</dbReference>
<keyword evidence="4" id="KW-1185">Reference proteome</keyword>
<protein>
    <recommendedName>
        <fullName evidence="2">DUF6594 domain-containing protein</fullName>
    </recommendedName>
</protein>
<feature type="domain" description="DUF6594" evidence="2">
    <location>
        <begin position="4"/>
        <end position="158"/>
    </location>
</feature>
<evidence type="ECO:0000259" key="2">
    <source>
        <dbReference type="Pfam" id="PF20237"/>
    </source>
</evidence>
<dbReference type="Pfam" id="PF20237">
    <property type="entry name" value="DUF6594"/>
    <property type="match status" value="1"/>
</dbReference>
<dbReference type="OrthoDB" id="3533814at2759"/>
<sequence>MSMMPTPTALNLQSTVNWMHNNKPVVRPEAGVFDDTDDLVALEMNEDRGPCDETVEWLLQKCLPSKLTNLVFASKSTRNHSRDTYTHLDSPTRVEQFSRLITTLAVVILLFLPMILLYNLQTDRSRFLCILFSVMMFTSVLAIFTKARKAEIFAAAAA</sequence>
<keyword evidence="1" id="KW-0472">Membrane</keyword>
<evidence type="ECO:0000256" key="1">
    <source>
        <dbReference type="SAM" id="Phobius"/>
    </source>
</evidence>
<dbReference type="InterPro" id="IPR046529">
    <property type="entry name" value="DUF6594"/>
</dbReference>
<proteinExistence type="predicted"/>
<dbReference type="RefSeq" id="XP_016621743.1">
    <property type="nucleotide sequence ID" value="XM_016761405.1"/>
</dbReference>
<dbReference type="HOGENOM" id="CLU_1669196_0_0_1"/>
<accession>A0A0D2IE71</accession>
<evidence type="ECO:0000313" key="4">
    <source>
        <dbReference type="Proteomes" id="UP000053789"/>
    </source>
</evidence>
<gene>
    <name evidence="3" type="ORF">Z519_03656</name>
</gene>
<keyword evidence="1" id="KW-1133">Transmembrane helix</keyword>
<name>A0A0D2IE71_CLAB1</name>